<dbReference type="Proteomes" id="UP000688137">
    <property type="component" value="Unassembled WGS sequence"/>
</dbReference>
<keyword evidence="2" id="KW-0732">Signal</keyword>
<comment type="caution">
    <text evidence="3">The sequence shown here is derived from an EMBL/GenBank/DDBJ whole genome shotgun (WGS) entry which is preliminary data.</text>
</comment>
<protein>
    <recommendedName>
        <fullName evidence="5">Trichocyst matrix protein</fullName>
    </recommendedName>
</protein>
<keyword evidence="4" id="KW-1185">Reference proteome</keyword>
<sequence>MKSLLLLLFVGVLCQNEVDAVEKLLADLKGASAVELTALNTDYTVSKNLKENIIFNLGKAIQEQNFLCASRDKSVSDRESDIDKTNKFIAYLQRRLVDNAKRIETLDNNRCTHSSNYIERVKNDNMTLRLIIFLRNSLQNLDNNQLNRYGAYVEKFLTMYKSAKMSELVELAHEFADTMFIDWTQVTPSSQGNINTVKGQLIEMLDDMERYIREQIKNSQNLEITTGVTLADFKGAIDIENEQINYDLSSEEKNIIKLQEQLVQARLAAVNCRERGVALQQQQQRAIEDLKLEETQYNKNKARLQEELNLFTDVYRIYSTQVGTSEDKFKQRVDDYVKDKQVESYERSEYSLSDAVRKQVQHE</sequence>
<dbReference type="EMBL" id="CAJJDM010000002">
    <property type="protein sequence ID" value="CAD8043652.1"/>
    <property type="molecule type" value="Genomic_DNA"/>
</dbReference>
<dbReference type="OMA" id="SNRCTHS"/>
<keyword evidence="1" id="KW-0175">Coiled coil</keyword>
<proteinExistence type="predicted"/>
<evidence type="ECO:0008006" key="5">
    <source>
        <dbReference type="Google" id="ProtNLM"/>
    </source>
</evidence>
<feature type="chain" id="PRO_5035942003" description="Trichocyst matrix protein" evidence="2">
    <location>
        <begin position="21"/>
        <end position="363"/>
    </location>
</feature>
<feature type="signal peptide" evidence="2">
    <location>
        <begin position="1"/>
        <end position="20"/>
    </location>
</feature>
<evidence type="ECO:0000313" key="3">
    <source>
        <dbReference type="EMBL" id="CAD8043652.1"/>
    </source>
</evidence>
<evidence type="ECO:0000256" key="1">
    <source>
        <dbReference type="SAM" id="Coils"/>
    </source>
</evidence>
<name>A0A8S1JMN7_PARPR</name>
<accession>A0A8S1JMN7</accession>
<organism evidence="3 4">
    <name type="scientific">Paramecium primaurelia</name>
    <dbReference type="NCBI Taxonomy" id="5886"/>
    <lineage>
        <taxon>Eukaryota</taxon>
        <taxon>Sar</taxon>
        <taxon>Alveolata</taxon>
        <taxon>Ciliophora</taxon>
        <taxon>Intramacronucleata</taxon>
        <taxon>Oligohymenophorea</taxon>
        <taxon>Peniculida</taxon>
        <taxon>Parameciidae</taxon>
        <taxon>Paramecium</taxon>
    </lineage>
</organism>
<dbReference type="AlphaFoldDB" id="A0A8S1JMN7"/>
<feature type="coiled-coil region" evidence="1">
    <location>
        <begin position="241"/>
        <end position="307"/>
    </location>
</feature>
<evidence type="ECO:0000313" key="4">
    <source>
        <dbReference type="Proteomes" id="UP000688137"/>
    </source>
</evidence>
<gene>
    <name evidence="3" type="ORF">PPRIM_AZ9-3.1.T0050306</name>
</gene>
<reference evidence="3" key="1">
    <citation type="submission" date="2021-01" db="EMBL/GenBank/DDBJ databases">
        <authorList>
            <consortium name="Genoscope - CEA"/>
            <person name="William W."/>
        </authorList>
    </citation>
    <scope>NUCLEOTIDE SEQUENCE</scope>
</reference>
<evidence type="ECO:0000256" key="2">
    <source>
        <dbReference type="SAM" id="SignalP"/>
    </source>
</evidence>